<dbReference type="GO" id="GO:0004794">
    <property type="term" value="F:threonine deaminase activity"/>
    <property type="evidence" value="ECO:0007669"/>
    <property type="project" value="UniProtKB-UniRule"/>
</dbReference>
<evidence type="ECO:0000256" key="7">
    <source>
        <dbReference type="ARBA" id="ARBA00022624"/>
    </source>
</evidence>
<evidence type="ECO:0000256" key="2">
    <source>
        <dbReference type="ARBA" id="ARBA00001933"/>
    </source>
</evidence>
<comment type="similarity">
    <text evidence="4 13">Belongs to the serine/threonine dehydratase family.</text>
</comment>
<dbReference type="Gene3D" id="3.40.1020.10">
    <property type="entry name" value="Biosynthetic Threonine Deaminase, Domain 3"/>
    <property type="match status" value="1"/>
</dbReference>
<evidence type="ECO:0000256" key="4">
    <source>
        <dbReference type="ARBA" id="ARBA00010869"/>
    </source>
</evidence>
<feature type="domain" description="ACT-like" evidence="14">
    <location>
        <begin position="443"/>
        <end position="518"/>
    </location>
</feature>
<dbReference type="GO" id="GO:0009097">
    <property type="term" value="P:isoleucine biosynthetic process"/>
    <property type="evidence" value="ECO:0007669"/>
    <property type="project" value="UniProtKB-UniRule"/>
</dbReference>
<dbReference type="OrthoDB" id="9811476at2"/>
<evidence type="ECO:0000259" key="14">
    <source>
        <dbReference type="PROSITE" id="PS51672"/>
    </source>
</evidence>
<dbReference type="InterPro" id="IPR050147">
    <property type="entry name" value="Ser/Thr_Dehydratase"/>
</dbReference>
<dbReference type="NCBIfam" id="NF009130">
    <property type="entry name" value="PRK12483.1"/>
    <property type="match status" value="1"/>
</dbReference>
<dbReference type="STRING" id="477184.KYC_08295"/>
<dbReference type="UniPathway" id="UPA00047">
    <property type="reaction ID" value="UER00054"/>
</dbReference>
<gene>
    <name evidence="13" type="primary">ilvA</name>
    <name evidence="15" type="ORF">KYC_08295</name>
</gene>
<dbReference type="NCBIfam" id="TIGR01124">
    <property type="entry name" value="ilvA_2Cterm"/>
    <property type="match status" value="1"/>
</dbReference>
<dbReference type="SUPFAM" id="SSF53686">
    <property type="entry name" value="Tryptophan synthase beta subunit-like PLP-dependent enzymes"/>
    <property type="match status" value="1"/>
</dbReference>
<keyword evidence="9 13" id="KW-0663">Pyridoxal phosphate</keyword>
<sequence>MSATPRTDTPEFQAGNASPMEYLRQILTARVYDIARETELDLARGLSARLGNTIHLKREDNQPVFSFKVRGAYNKMRNTPQAARDRGVITASAGNHAQGVAISAAKLGVRAIIVVPQTAPQVKVDAVRAHGGPTVTVVQAGDSYTDAYTHAQKLAQEQGLTFIPAFDDPYVIAGQGTVGMEILRQHPEPLHAIFVPIGGGSLAAGVSAYVKAVNPGVKVIGVQTEDSCAMAQSLRVGERVILAEVGLFSDGTAVKLVGEETFRLCREYLDEVILVDTDAVCAAIKDVFLDTRSVLEPAGALAVAGLKKYVEREGAQGQSLVAITSGANMNFDRMRFVADRAEVGEAREAVFAVTVPEERGSFRRFCGVIGQRSVTEFNYRIADARTAHIFVSVQISRRGEAVDIMAALQEQGFSASDLTHNEVSKQHIRYMVGGRSPLAGGERLFRFEFPERPGALMKFLSAMAPNWNISLFHYRNQGADFSSALVGIQAPVADDAALDAFLRQLGYAHSEETANEAYRQFLI</sequence>
<dbReference type="InterPro" id="IPR001926">
    <property type="entry name" value="TrpB-like_PALP"/>
</dbReference>
<dbReference type="PANTHER" id="PTHR48078">
    <property type="entry name" value="THREONINE DEHYDRATASE, MITOCHONDRIAL-RELATED"/>
    <property type="match status" value="1"/>
</dbReference>
<feature type="domain" description="ACT-like" evidence="14">
    <location>
        <begin position="349"/>
        <end position="420"/>
    </location>
</feature>
<evidence type="ECO:0000256" key="8">
    <source>
        <dbReference type="ARBA" id="ARBA00022737"/>
    </source>
</evidence>
<keyword evidence="16" id="KW-1185">Reference proteome</keyword>
<dbReference type="CDD" id="cd04906">
    <property type="entry name" value="ACT_ThrD-I_1"/>
    <property type="match status" value="1"/>
</dbReference>
<dbReference type="Proteomes" id="UP000003113">
    <property type="component" value="Unassembled WGS sequence"/>
</dbReference>
<dbReference type="Pfam" id="PF00585">
    <property type="entry name" value="Thr_dehydrat_C"/>
    <property type="match status" value="2"/>
</dbReference>
<dbReference type="InterPro" id="IPR005787">
    <property type="entry name" value="Thr_deHydtase_biosynth"/>
</dbReference>
<evidence type="ECO:0000256" key="11">
    <source>
        <dbReference type="ARBA" id="ARBA00023304"/>
    </source>
</evidence>
<keyword evidence="6 13" id="KW-0028">Amino-acid biosynthesis</keyword>
<evidence type="ECO:0000256" key="9">
    <source>
        <dbReference type="ARBA" id="ARBA00022898"/>
    </source>
</evidence>
<dbReference type="GO" id="GO:0003941">
    <property type="term" value="F:L-serine ammonia-lyase activity"/>
    <property type="evidence" value="ECO:0007669"/>
    <property type="project" value="TreeGrafter"/>
</dbReference>
<comment type="catalytic activity">
    <reaction evidence="1 13">
        <text>L-threonine = 2-oxobutanoate + NH4(+)</text>
        <dbReference type="Rhea" id="RHEA:22108"/>
        <dbReference type="ChEBI" id="CHEBI:16763"/>
        <dbReference type="ChEBI" id="CHEBI:28938"/>
        <dbReference type="ChEBI" id="CHEBI:57926"/>
        <dbReference type="EC" id="4.3.1.19"/>
    </reaction>
</comment>
<evidence type="ECO:0000256" key="1">
    <source>
        <dbReference type="ARBA" id="ARBA00001274"/>
    </source>
</evidence>
<dbReference type="SUPFAM" id="SSF55021">
    <property type="entry name" value="ACT-like"/>
    <property type="match status" value="2"/>
</dbReference>
<accession>H0F4G7</accession>
<comment type="caution">
    <text evidence="15">The sequence shown here is derived from an EMBL/GenBank/DDBJ whole genome shotgun (WGS) entry which is preliminary data.</text>
</comment>
<comment type="subunit">
    <text evidence="5 13">Homotetramer.</text>
</comment>
<dbReference type="FunFam" id="3.40.50.1100:FF:000008">
    <property type="entry name" value="L-threonine dehydratase"/>
    <property type="match status" value="1"/>
</dbReference>
<keyword evidence="10 13" id="KW-0456">Lyase</keyword>
<dbReference type="Gene3D" id="3.40.50.1100">
    <property type="match status" value="2"/>
</dbReference>
<dbReference type="InterPro" id="IPR001721">
    <property type="entry name" value="TD_ACT-like"/>
</dbReference>
<protein>
    <recommendedName>
        <fullName evidence="13">L-threonine dehydratase</fullName>
        <ecNumber evidence="13">4.3.1.19</ecNumber>
    </recommendedName>
    <alternativeName>
        <fullName evidence="13">Threonine deaminase</fullName>
    </alternativeName>
</protein>
<dbReference type="GO" id="GO:0006565">
    <property type="term" value="P:L-serine catabolic process"/>
    <property type="evidence" value="ECO:0007669"/>
    <property type="project" value="TreeGrafter"/>
</dbReference>
<dbReference type="CDD" id="cd01562">
    <property type="entry name" value="Thr-dehyd"/>
    <property type="match status" value="1"/>
</dbReference>
<dbReference type="AlphaFoldDB" id="H0F4G7"/>
<dbReference type="PATRIC" id="fig|477184.5.peg.1640"/>
<comment type="function">
    <text evidence="12 13">Catalyzes the anaerobic formation of alpha-ketobutyrate and ammonia from threonine in a two-step reaction. The first step involved a dehydration of threonine and a production of enamine intermediates (aminocrotonate), which tautomerizes to its imine form (iminobutyrate). Both intermediates are unstable and short-lived. The second step is the nonenzymatic hydrolysis of the enamine/imine intermediates to form 2-ketobutyrate and free ammonia. In the low water environment of the cell, the second step is accelerated by RidA.</text>
</comment>
<evidence type="ECO:0000256" key="13">
    <source>
        <dbReference type="RuleBase" id="RU362012"/>
    </source>
</evidence>
<dbReference type="InterPro" id="IPR036052">
    <property type="entry name" value="TrpB-like_PALP_sf"/>
</dbReference>
<evidence type="ECO:0000313" key="15">
    <source>
        <dbReference type="EMBL" id="EHK66784.1"/>
    </source>
</evidence>
<name>H0F4G7_9BURK</name>
<evidence type="ECO:0000256" key="12">
    <source>
        <dbReference type="ARBA" id="ARBA00025527"/>
    </source>
</evidence>
<comment type="pathway">
    <text evidence="3 13">Amino-acid biosynthesis; L-isoleucine biosynthesis; 2-oxobutanoate from L-threonine: step 1/1.</text>
</comment>
<evidence type="ECO:0000256" key="5">
    <source>
        <dbReference type="ARBA" id="ARBA00011881"/>
    </source>
</evidence>
<proteinExistence type="inferred from homology"/>
<dbReference type="InterPro" id="IPR045865">
    <property type="entry name" value="ACT-like_dom_sf"/>
</dbReference>
<dbReference type="FunFam" id="3.40.1020.10:FF:000001">
    <property type="entry name" value="L-threonine dehydratase"/>
    <property type="match status" value="1"/>
</dbReference>
<keyword evidence="7 13" id="KW-0412">Isoleucine biosynthesis</keyword>
<keyword evidence="11 13" id="KW-0100">Branched-chain amino acid biosynthesis</keyword>
<evidence type="ECO:0000256" key="6">
    <source>
        <dbReference type="ARBA" id="ARBA00022605"/>
    </source>
</evidence>
<keyword evidence="8" id="KW-0677">Repeat</keyword>
<dbReference type="PANTHER" id="PTHR48078:SF11">
    <property type="entry name" value="THREONINE DEHYDRATASE, MITOCHONDRIAL"/>
    <property type="match status" value="1"/>
</dbReference>
<dbReference type="InterPro" id="IPR038110">
    <property type="entry name" value="TD_ACT-like_sf"/>
</dbReference>
<dbReference type="EC" id="4.3.1.19" evidence="13"/>
<dbReference type="EMBL" id="AGUF01000035">
    <property type="protein sequence ID" value="EHK66784.1"/>
    <property type="molecule type" value="Genomic_DNA"/>
</dbReference>
<dbReference type="Pfam" id="PF00291">
    <property type="entry name" value="PALP"/>
    <property type="match status" value="1"/>
</dbReference>
<organism evidence="15 16">
    <name type="scientific">Achromobacter arsenitoxydans SY8</name>
    <dbReference type="NCBI Taxonomy" id="477184"/>
    <lineage>
        <taxon>Bacteria</taxon>
        <taxon>Pseudomonadati</taxon>
        <taxon>Pseudomonadota</taxon>
        <taxon>Betaproteobacteria</taxon>
        <taxon>Burkholderiales</taxon>
        <taxon>Alcaligenaceae</taxon>
        <taxon>Achromobacter</taxon>
    </lineage>
</organism>
<evidence type="ECO:0000256" key="3">
    <source>
        <dbReference type="ARBA" id="ARBA00004810"/>
    </source>
</evidence>
<reference evidence="15 16" key="1">
    <citation type="journal article" date="2012" name="J. Bacteriol.">
        <title>Genome sequence of the highly efficient arsenite-oxidizing bacterium Achromobacter arsenitoxydans SY8.</title>
        <authorList>
            <person name="Li X."/>
            <person name="Hu Y."/>
            <person name="Gong J."/>
            <person name="Lin Y."/>
            <person name="Johnstone L."/>
            <person name="Rensing C."/>
            <person name="Wang G."/>
        </authorList>
    </citation>
    <scope>NUCLEOTIDE SEQUENCE [LARGE SCALE GENOMIC DNA]</scope>
    <source>
        <strain evidence="15 16">SY8</strain>
    </source>
</reference>
<dbReference type="NCBIfam" id="NF006674">
    <property type="entry name" value="PRK09224.1"/>
    <property type="match status" value="1"/>
</dbReference>
<evidence type="ECO:0000256" key="10">
    <source>
        <dbReference type="ARBA" id="ARBA00023239"/>
    </source>
</evidence>
<evidence type="ECO:0000313" key="16">
    <source>
        <dbReference type="Proteomes" id="UP000003113"/>
    </source>
</evidence>
<dbReference type="GO" id="GO:0006567">
    <property type="term" value="P:L-threonine catabolic process"/>
    <property type="evidence" value="ECO:0007669"/>
    <property type="project" value="TreeGrafter"/>
</dbReference>
<dbReference type="eggNOG" id="COG1171">
    <property type="taxonomic scope" value="Bacteria"/>
</dbReference>
<dbReference type="PROSITE" id="PS51672">
    <property type="entry name" value="ACT_LIKE"/>
    <property type="match status" value="2"/>
</dbReference>
<dbReference type="RefSeq" id="WP_008160856.1">
    <property type="nucleotide sequence ID" value="NZ_AGUF01000035.1"/>
</dbReference>
<comment type="cofactor">
    <cofactor evidence="2 13">
        <name>pyridoxal 5'-phosphate</name>
        <dbReference type="ChEBI" id="CHEBI:597326"/>
    </cofactor>
</comment>
<dbReference type="CDD" id="cd04907">
    <property type="entry name" value="ACT_ThrD-I_2"/>
    <property type="match status" value="1"/>
</dbReference>